<name>A0A511B0X5_9PROT</name>
<organism evidence="2 3">
    <name type="scientific">Gluconobacter wancherniae NBRC 103581</name>
    <dbReference type="NCBI Taxonomy" id="656744"/>
    <lineage>
        <taxon>Bacteria</taxon>
        <taxon>Pseudomonadati</taxon>
        <taxon>Pseudomonadota</taxon>
        <taxon>Alphaproteobacteria</taxon>
        <taxon>Acetobacterales</taxon>
        <taxon>Acetobacteraceae</taxon>
        <taxon>Gluconobacter</taxon>
    </lineage>
</organism>
<protein>
    <submittedName>
        <fullName evidence="2">Membrane protein</fullName>
    </submittedName>
</protein>
<comment type="caution">
    <text evidence="2">The sequence shown here is derived from an EMBL/GenBank/DDBJ whole genome shotgun (WGS) entry which is preliminary data.</text>
</comment>
<dbReference type="EMBL" id="BJUZ01000002">
    <property type="protein sequence ID" value="GEK94106.1"/>
    <property type="molecule type" value="Genomic_DNA"/>
</dbReference>
<dbReference type="AlphaFoldDB" id="A0A511B0X5"/>
<feature type="domain" description="NrtR DNA-binding winged helix" evidence="1">
    <location>
        <begin position="171"/>
        <end position="230"/>
    </location>
</feature>
<reference evidence="2 3" key="1">
    <citation type="submission" date="2019-07" db="EMBL/GenBank/DDBJ databases">
        <title>Whole genome shotgun sequence of Gluconobacter wancherniae NBRC 103581.</title>
        <authorList>
            <person name="Hosoyama A."/>
            <person name="Uohara A."/>
            <person name="Ohji S."/>
            <person name="Ichikawa N."/>
        </authorList>
    </citation>
    <scope>NUCLEOTIDE SEQUENCE [LARGE SCALE GENOMIC DNA]</scope>
    <source>
        <strain evidence="2 3">NBRC 103581</strain>
    </source>
</reference>
<evidence type="ECO:0000313" key="3">
    <source>
        <dbReference type="Proteomes" id="UP000321230"/>
    </source>
</evidence>
<dbReference type="Pfam" id="PF21906">
    <property type="entry name" value="WHD_NrtR"/>
    <property type="match status" value="1"/>
</dbReference>
<dbReference type="Gene3D" id="1.10.10.10">
    <property type="entry name" value="Winged helix-like DNA-binding domain superfamily/Winged helix DNA-binding domain"/>
    <property type="match status" value="1"/>
</dbReference>
<sequence>MRLWVEQQTGRRLGHIEQLYTFADTQVLGVPELERSLLISYLALTHADPPSENWRSWYEYFPWEDQMRAQTQRLVADITLRLKSWVGTLAAEEHERQLRRVVRLFGGDGEVWDDQLVLQRYELLWEAGMVTESPLCEEPVVGMSMDGDHRRILATGIARLRAKIRYRPVFYEFMDETFTLSALQRTVEVVAGQAMHTQNFRRLIAQQNLIEETPDYAPVSRGRPAKLFRFRREMIEEGQIMGSKLPIVFSR</sequence>
<keyword evidence="3" id="KW-1185">Reference proteome</keyword>
<evidence type="ECO:0000259" key="1">
    <source>
        <dbReference type="Pfam" id="PF21906"/>
    </source>
</evidence>
<accession>A0A511B0X5</accession>
<dbReference type="InterPro" id="IPR036390">
    <property type="entry name" value="WH_DNA-bd_sf"/>
</dbReference>
<dbReference type="SUPFAM" id="SSF46785">
    <property type="entry name" value="Winged helix' DNA-binding domain"/>
    <property type="match status" value="1"/>
</dbReference>
<proteinExistence type="predicted"/>
<dbReference type="InterPro" id="IPR036388">
    <property type="entry name" value="WH-like_DNA-bd_sf"/>
</dbReference>
<dbReference type="InterPro" id="IPR054105">
    <property type="entry name" value="WHD_NrtR"/>
</dbReference>
<dbReference type="Proteomes" id="UP000321230">
    <property type="component" value="Unassembled WGS sequence"/>
</dbReference>
<gene>
    <name evidence="2" type="ORF">GWA01_18760</name>
</gene>
<evidence type="ECO:0000313" key="2">
    <source>
        <dbReference type="EMBL" id="GEK94106.1"/>
    </source>
</evidence>